<dbReference type="AlphaFoldDB" id="A0A172ZCI0"/>
<keyword evidence="1" id="KW-0805">Transcription regulation</keyword>
<dbReference type="KEGG" id="pbv:AR543_04515"/>
<dbReference type="InterPro" id="IPR011711">
    <property type="entry name" value="GntR_C"/>
</dbReference>
<evidence type="ECO:0000256" key="3">
    <source>
        <dbReference type="ARBA" id="ARBA00023163"/>
    </source>
</evidence>
<dbReference type="InterPro" id="IPR008920">
    <property type="entry name" value="TF_FadR/GntR_C"/>
</dbReference>
<accession>A0A172ZCI0</accession>
<dbReference type="InterPro" id="IPR000524">
    <property type="entry name" value="Tscrpt_reg_HTH_GntR"/>
</dbReference>
<keyword evidence="2" id="KW-0238">DNA-binding</keyword>
<dbReference type="Pfam" id="PF07729">
    <property type="entry name" value="FCD"/>
    <property type="match status" value="1"/>
</dbReference>
<dbReference type="OrthoDB" id="9782299at2"/>
<dbReference type="SUPFAM" id="SSF48008">
    <property type="entry name" value="GntR ligand-binding domain-like"/>
    <property type="match status" value="1"/>
</dbReference>
<dbReference type="EMBL" id="CP013023">
    <property type="protein sequence ID" value="ANF95354.1"/>
    <property type="molecule type" value="Genomic_DNA"/>
</dbReference>
<dbReference type="PANTHER" id="PTHR43537:SF47">
    <property type="entry name" value="REGULATORY PROTEIN GNTR HTH"/>
    <property type="match status" value="1"/>
</dbReference>
<protein>
    <submittedName>
        <fullName evidence="5">GntR family transcriptional regulator</fullName>
    </submittedName>
</protein>
<dbReference type="Pfam" id="PF00392">
    <property type="entry name" value="GntR"/>
    <property type="match status" value="1"/>
</dbReference>
<sequence length="226" mass="25783">MFDKLEKKSLVDQVYAQIEQRIKDGQWEIGTRIPREAELMEQFGVSRNTLREAVRALVHVGLLSTRQGDGTFVTASSELSSVLQKRVQRSTMVEIMEVRHALDREAARLACLRRTDEDLQTMDQYADLCHQHTEAGDVEAFVEADMKLHQAIVAASYNGLLIDLYANLFEQIQMSILSTTEMSNDRYHTGHRNLIVAIREQQPDQAASVVDDYISHFTGILFERNL</sequence>
<dbReference type="CDD" id="cd07377">
    <property type="entry name" value="WHTH_GntR"/>
    <property type="match status" value="1"/>
</dbReference>
<keyword evidence="3" id="KW-0804">Transcription</keyword>
<dbReference type="Gene3D" id="1.20.120.530">
    <property type="entry name" value="GntR ligand-binding domain-like"/>
    <property type="match status" value="1"/>
</dbReference>
<dbReference type="SUPFAM" id="SSF46785">
    <property type="entry name" value="Winged helix' DNA-binding domain"/>
    <property type="match status" value="1"/>
</dbReference>
<evidence type="ECO:0000313" key="6">
    <source>
        <dbReference type="Proteomes" id="UP000078148"/>
    </source>
</evidence>
<dbReference type="GO" id="GO:0003700">
    <property type="term" value="F:DNA-binding transcription factor activity"/>
    <property type="evidence" value="ECO:0007669"/>
    <property type="project" value="InterPro"/>
</dbReference>
<dbReference type="Proteomes" id="UP000078148">
    <property type="component" value="Chromosome"/>
</dbReference>
<organism evidence="5 6">
    <name type="scientific">Paenibacillus bovis</name>
    <dbReference type="NCBI Taxonomy" id="1616788"/>
    <lineage>
        <taxon>Bacteria</taxon>
        <taxon>Bacillati</taxon>
        <taxon>Bacillota</taxon>
        <taxon>Bacilli</taxon>
        <taxon>Bacillales</taxon>
        <taxon>Paenibacillaceae</taxon>
        <taxon>Paenibacillus</taxon>
    </lineage>
</organism>
<name>A0A172ZCI0_9BACL</name>
<dbReference type="GO" id="GO:0003677">
    <property type="term" value="F:DNA binding"/>
    <property type="evidence" value="ECO:0007669"/>
    <property type="project" value="UniProtKB-KW"/>
</dbReference>
<reference evidence="6" key="1">
    <citation type="submission" date="2015-10" db="EMBL/GenBank/DDBJ databases">
        <title>Genome of Paenibacillus bovis sp. nov.</title>
        <authorList>
            <person name="Wu Z."/>
            <person name="Gao C."/>
            <person name="Liu Z."/>
            <person name="Zheng H."/>
        </authorList>
    </citation>
    <scope>NUCLEOTIDE SEQUENCE [LARGE SCALE GENOMIC DNA]</scope>
    <source>
        <strain evidence="6">BD3526</strain>
    </source>
</reference>
<feature type="domain" description="HTH gntR-type" evidence="4">
    <location>
        <begin position="8"/>
        <end position="76"/>
    </location>
</feature>
<evidence type="ECO:0000256" key="2">
    <source>
        <dbReference type="ARBA" id="ARBA00023125"/>
    </source>
</evidence>
<dbReference type="SMART" id="SM00895">
    <property type="entry name" value="FCD"/>
    <property type="match status" value="1"/>
</dbReference>
<dbReference type="PRINTS" id="PR00035">
    <property type="entry name" value="HTHGNTR"/>
</dbReference>
<reference evidence="5 6" key="2">
    <citation type="journal article" date="2016" name="Int. J. Syst. Evol. Microbiol.">
        <title>Paenibacillus bovis sp. nov., isolated from raw yak (Bos grunniens) milk.</title>
        <authorList>
            <person name="Gao C."/>
            <person name="Han J."/>
            <person name="Liu Z."/>
            <person name="Xu X."/>
            <person name="Hang F."/>
            <person name="Wu Z."/>
        </authorList>
    </citation>
    <scope>NUCLEOTIDE SEQUENCE [LARGE SCALE GENOMIC DNA]</scope>
    <source>
        <strain evidence="5 6">BD3526</strain>
    </source>
</reference>
<keyword evidence="6" id="KW-1185">Reference proteome</keyword>
<dbReference type="PROSITE" id="PS50949">
    <property type="entry name" value="HTH_GNTR"/>
    <property type="match status" value="1"/>
</dbReference>
<dbReference type="InterPro" id="IPR036390">
    <property type="entry name" value="WH_DNA-bd_sf"/>
</dbReference>
<dbReference type="InterPro" id="IPR036388">
    <property type="entry name" value="WH-like_DNA-bd_sf"/>
</dbReference>
<dbReference type="RefSeq" id="WP_060532204.1">
    <property type="nucleotide sequence ID" value="NZ_CP013023.1"/>
</dbReference>
<dbReference type="STRING" id="1616788.AR543_04515"/>
<gene>
    <name evidence="5" type="ORF">AR543_04515</name>
</gene>
<evidence type="ECO:0000313" key="5">
    <source>
        <dbReference type="EMBL" id="ANF95354.1"/>
    </source>
</evidence>
<evidence type="ECO:0000259" key="4">
    <source>
        <dbReference type="PROSITE" id="PS50949"/>
    </source>
</evidence>
<dbReference type="SMART" id="SM00345">
    <property type="entry name" value="HTH_GNTR"/>
    <property type="match status" value="1"/>
</dbReference>
<proteinExistence type="predicted"/>
<dbReference type="Gene3D" id="1.10.10.10">
    <property type="entry name" value="Winged helix-like DNA-binding domain superfamily/Winged helix DNA-binding domain"/>
    <property type="match status" value="1"/>
</dbReference>
<evidence type="ECO:0000256" key="1">
    <source>
        <dbReference type="ARBA" id="ARBA00023015"/>
    </source>
</evidence>
<dbReference type="PANTHER" id="PTHR43537">
    <property type="entry name" value="TRANSCRIPTIONAL REGULATOR, GNTR FAMILY"/>
    <property type="match status" value="1"/>
</dbReference>